<evidence type="ECO:0000313" key="9">
    <source>
        <dbReference type="EnsemblPlants" id="QL04p021141:mrna"/>
    </source>
</evidence>
<evidence type="ECO:0000259" key="7">
    <source>
        <dbReference type="Pfam" id="PF18052"/>
    </source>
</evidence>
<dbReference type="Gene3D" id="3.80.10.10">
    <property type="entry name" value="Ribonuclease Inhibitor"/>
    <property type="match status" value="2"/>
</dbReference>
<dbReference type="PRINTS" id="PR00364">
    <property type="entry name" value="DISEASERSIST"/>
</dbReference>
<keyword evidence="10" id="KW-1185">Reference proteome</keyword>
<dbReference type="InterPro" id="IPR002182">
    <property type="entry name" value="NB-ARC"/>
</dbReference>
<dbReference type="InterPro" id="IPR027417">
    <property type="entry name" value="P-loop_NTPase"/>
</dbReference>
<dbReference type="Proteomes" id="UP000594261">
    <property type="component" value="Chromosome 4"/>
</dbReference>
<feature type="domain" description="R13L1/DRL21-like LRR repeat region" evidence="8">
    <location>
        <begin position="410"/>
        <end position="543"/>
    </location>
</feature>
<dbReference type="InParanoid" id="A0A7N2R2P3"/>
<dbReference type="SUPFAM" id="SSF52058">
    <property type="entry name" value="L domain-like"/>
    <property type="match status" value="1"/>
</dbReference>
<dbReference type="EnsemblPlants" id="QL04p021141:mrna">
    <property type="protein sequence ID" value="QL04p021141:mrna"/>
    <property type="gene ID" value="QL04p021141"/>
</dbReference>
<dbReference type="PANTHER" id="PTHR36766:SF38">
    <property type="entry name" value="DISEASE RESISTANCE PROTEIN RGA3"/>
    <property type="match status" value="1"/>
</dbReference>
<evidence type="ECO:0000256" key="1">
    <source>
        <dbReference type="ARBA" id="ARBA00022614"/>
    </source>
</evidence>
<dbReference type="FunFam" id="3.40.50.300:FF:001091">
    <property type="entry name" value="Probable disease resistance protein At1g61300"/>
    <property type="match status" value="1"/>
</dbReference>
<feature type="domain" description="Disease resistance N-terminal" evidence="7">
    <location>
        <begin position="12"/>
        <end position="94"/>
    </location>
</feature>
<dbReference type="PANTHER" id="PTHR36766">
    <property type="entry name" value="PLANT BROAD-SPECTRUM MILDEW RESISTANCE PROTEIN RPW8"/>
    <property type="match status" value="1"/>
</dbReference>
<keyword evidence="3" id="KW-0547">Nucleotide-binding</keyword>
<dbReference type="Pfam" id="PF25019">
    <property type="entry name" value="LRR_R13L1-DRL21"/>
    <property type="match status" value="1"/>
</dbReference>
<keyword evidence="5" id="KW-0067">ATP-binding</keyword>
<evidence type="ECO:0000313" key="10">
    <source>
        <dbReference type="Proteomes" id="UP000594261"/>
    </source>
</evidence>
<dbReference type="AlphaFoldDB" id="A0A7N2R2P3"/>
<reference evidence="9" key="2">
    <citation type="submission" date="2021-01" db="UniProtKB">
        <authorList>
            <consortium name="EnsemblPlants"/>
        </authorList>
    </citation>
    <scope>IDENTIFICATION</scope>
</reference>
<dbReference type="InterPro" id="IPR041118">
    <property type="entry name" value="Rx_N"/>
</dbReference>
<evidence type="ECO:0000256" key="4">
    <source>
        <dbReference type="ARBA" id="ARBA00022821"/>
    </source>
</evidence>
<proteinExistence type="predicted"/>
<dbReference type="InterPro" id="IPR056789">
    <property type="entry name" value="LRR_R13L1-DRL21"/>
</dbReference>
<evidence type="ECO:0000259" key="6">
    <source>
        <dbReference type="Pfam" id="PF00931"/>
    </source>
</evidence>
<organism evidence="9 10">
    <name type="scientific">Quercus lobata</name>
    <name type="common">Valley oak</name>
    <dbReference type="NCBI Taxonomy" id="97700"/>
    <lineage>
        <taxon>Eukaryota</taxon>
        <taxon>Viridiplantae</taxon>
        <taxon>Streptophyta</taxon>
        <taxon>Embryophyta</taxon>
        <taxon>Tracheophyta</taxon>
        <taxon>Spermatophyta</taxon>
        <taxon>Magnoliopsida</taxon>
        <taxon>eudicotyledons</taxon>
        <taxon>Gunneridae</taxon>
        <taxon>Pentapetalae</taxon>
        <taxon>rosids</taxon>
        <taxon>fabids</taxon>
        <taxon>Fagales</taxon>
        <taxon>Fagaceae</taxon>
        <taxon>Quercus</taxon>
    </lineage>
</organism>
<evidence type="ECO:0000256" key="3">
    <source>
        <dbReference type="ARBA" id="ARBA00022741"/>
    </source>
</evidence>
<sequence length="690" mass="78949">MVEGVLFNLAGKVLEMMGPLTLQEINLAYGDVKTELENIKNTVSIIQAVLLDAEKQGSHNNKVKDWLNKLRDVLLDADDVLDDLSTEDSRYKMMTGNKMTKDVRIFFSSSNQLAYSLKIGHRIKAIRERLDAITIDKDFQFIQSSIEPQVMNRGRETYSFVLEENVVGREDDKKEIIKLLLDTNTVENVSVIPIVGSGGLGKTTLAQLIYKDENVKNNFELMLWTCVSDNFVVKRIVKQILERFGGKRYEEIENLDILQKHLQRKLNGKKYFVVLDDVWNEDKNQWILLKDLLMGGARGSRLVVTTRSIKVAEIMGTTSPHELKGLAPEKAWSLFVKMAFKEELPRGIIKLVNLRQLDIASCSNLTHMPLGLGRLNSLEILTMFVVREERLKGSSCSWYKKKQGRTSGGLSELKELSNLGGSLMIRNLGHEKDDIVECKATNMKEKQHLQELHLWWDRVWDDGETKFYDEMSLEGLQPHPNLQMLWLSLYMGVRIPRVVENSDDDDDNQPNHLLLPSFPPCLSQLKIVGCSNLTCMPLFPYLKEDLKMVRVSSKVLQQTMKMKMGATTSPSSCYFPLSQLQSMELCSVKDLESYPEEWLQNLDSLWKLKIYNCEELGSLPWMANLTSLQPLSIQGCLNLTSLPQGIRNTTSLKQLTIENCPILWRRCLRPTGEDWPIISHVPRMIVEYEK</sequence>
<protein>
    <recommendedName>
        <fullName evidence="11">CC-NBS-LRR protein</fullName>
    </recommendedName>
</protein>
<dbReference type="Pfam" id="PF18052">
    <property type="entry name" value="Rx_N"/>
    <property type="match status" value="1"/>
</dbReference>
<dbReference type="Gene3D" id="1.20.5.4130">
    <property type="match status" value="1"/>
</dbReference>
<evidence type="ECO:0008006" key="11">
    <source>
        <dbReference type="Google" id="ProtNLM"/>
    </source>
</evidence>
<evidence type="ECO:0000256" key="2">
    <source>
        <dbReference type="ARBA" id="ARBA00022737"/>
    </source>
</evidence>
<keyword evidence="4" id="KW-0611">Plant defense</keyword>
<dbReference type="GO" id="GO:0006952">
    <property type="term" value="P:defense response"/>
    <property type="evidence" value="ECO:0007669"/>
    <property type="project" value="UniProtKB-KW"/>
</dbReference>
<name>A0A7N2R2P3_QUELO</name>
<dbReference type="GO" id="GO:0051707">
    <property type="term" value="P:response to other organism"/>
    <property type="evidence" value="ECO:0007669"/>
    <property type="project" value="UniProtKB-ARBA"/>
</dbReference>
<dbReference type="EMBL" id="LRBV02000004">
    <property type="status" value="NOT_ANNOTATED_CDS"/>
    <property type="molecule type" value="Genomic_DNA"/>
</dbReference>
<dbReference type="InterPro" id="IPR032675">
    <property type="entry name" value="LRR_dom_sf"/>
</dbReference>
<evidence type="ECO:0000256" key="5">
    <source>
        <dbReference type="ARBA" id="ARBA00022840"/>
    </source>
</evidence>
<reference evidence="9 10" key="1">
    <citation type="journal article" date="2016" name="G3 (Bethesda)">
        <title>First Draft Assembly and Annotation of the Genome of a California Endemic Oak Quercus lobata Nee (Fagaceae).</title>
        <authorList>
            <person name="Sork V.L."/>
            <person name="Fitz-Gibbon S.T."/>
            <person name="Puiu D."/>
            <person name="Crepeau M."/>
            <person name="Gugger P.F."/>
            <person name="Sherman R."/>
            <person name="Stevens K."/>
            <person name="Langley C.H."/>
            <person name="Pellegrini M."/>
            <person name="Salzberg S.L."/>
        </authorList>
    </citation>
    <scope>NUCLEOTIDE SEQUENCE [LARGE SCALE GENOMIC DNA]</scope>
    <source>
        <strain evidence="9 10">cv. SW786</strain>
    </source>
</reference>
<dbReference type="GO" id="GO:0005524">
    <property type="term" value="F:ATP binding"/>
    <property type="evidence" value="ECO:0007669"/>
    <property type="project" value="UniProtKB-KW"/>
</dbReference>
<feature type="domain" description="NB-ARC" evidence="6">
    <location>
        <begin position="170"/>
        <end position="343"/>
    </location>
</feature>
<dbReference type="GO" id="GO:0043531">
    <property type="term" value="F:ADP binding"/>
    <property type="evidence" value="ECO:0007669"/>
    <property type="project" value="InterPro"/>
</dbReference>
<accession>A0A7N2R2P3</accession>
<keyword evidence="2" id="KW-0677">Repeat</keyword>
<dbReference type="Pfam" id="PF00931">
    <property type="entry name" value="NB-ARC"/>
    <property type="match status" value="1"/>
</dbReference>
<dbReference type="Gramene" id="QL04p021141:mrna">
    <property type="protein sequence ID" value="QL04p021141:mrna"/>
    <property type="gene ID" value="QL04p021141"/>
</dbReference>
<dbReference type="Gene3D" id="3.40.50.300">
    <property type="entry name" value="P-loop containing nucleotide triphosphate hydrolases"/>
    <property type="match status" value="1"/>
</dbReference>
<evidence type="ECO:0000259" key="8">
    <source>
        <dbReference type="Pfam" id="PF25019"/>
    </source>
</evidence>
<keyword evidence="1" id="KW-0433">Leucine-rich repeat</keyword>
<dbReference type="SUPFAM" id="SSF52540">
    <property type="entry name" value="P-loop containing nucleoside triphosphate hydrolases"/>
    <property type="match status" value="1"/>
</dbReference>